<evidence type="ECO:0000313" key="8">
    <source>
        <dbReference type="EMBL" id="NME71514.1"/>
    </source>
</evidence>
<keyword evidence="3" id="KW-0540">Nuclease</keyword>
<accession>A0A7X9RZJ5</accession>
<evidence type="ECO:0000256" key="6">
    <source>
        <dbReference type="ARBA" id="ARBA00022884"/>
    </source>
</evidence>
<keyword evidence="4" id="KW-0255">Endonuclease</keyword>
<gene>
    <name evidence="8" type="ORF">HHU12_26340</name>
</gene>
<evidence type="ECO:0000256" key="3">
    <source>
        <dbReference type="ARBA" id="ARBA00022722"/>
    </source>
</evidence>
<keyword evidence="5" id="KW-0378">Hydrolase</keyword>
<keyword evidence="7" id="KW-0346">Stress response</keyword>
<proteinExistence type="inferred from homology"/>
<dbReference type="GO" id="GO:0003729">
    <property type="term" value="F:mRNA binding"/>
    <property type="evidence" value="ECO:0007669"/>
    <property type="project" value="InterPro"/>
</dbReference>
<keyword evidence="9" id="KW-1185">Reference proteome</keyword>
<keyword evidence="2" id="KW-1277">Toxin-antitoxin system</keyword>
<dbReference type="EMBL" id="JABANE010000102">
    <property type="protein sequence ID" value="NME71514.1"/>
    <property type="molecule type" value="Genomic_DNA"/>
</dbReference>
<organism evidence="8 9">
    <name type="scientific">Flammeovirga aprica JL-4</name>
    <dbReference type="NCBI Taxonomy" id="694437"/>
    <lineage>
        <taxon>Bacteria</taxon>
        <taxon>Pseudomonadati</taxon>
        <taxon>Bacteroidota</taxon>
        <taxon>Cytophagia</taxon>
        <taxon>Cytophagales</taxon>
        <taxon>Flammeovirgaceae</taxon>
        <taxon>Flammeovirga</taxon>
    </lineage>
</organism>
<evidence type="ECO:0000256" key="1">
    <source>
        <dbReference type="ARBA" id="ARBA00006620"/>
    </source>
</evidence>
<protein>
    <submittedName>
        <fullName evidence="8">Type II toxin-antitoxin system HicA family toxin</fullName>
    </submittedName>
</protein>
<evidence type="ECO:0000313" key="9">
    <source>
        <dbReference type="Proteomes" id="UP000576082"/>
    </source>
</evidence>
<dbReference type="InterPro" id="IPR012933">
    <property type="entry name" value="HicA_mRNA_interferase"/>
</dbReference>
<keyword evidence="6" id="KW-0694">RNA-binding</keyword>
<evidence type="ECO:0000256" key="5">
    <source>
        <dbReference type="ARBA" id="ARBA00022801"/>
    </source>
</evidence>
<reference evidence="8 9" key="1">
    <citation type="submission" date="2020-04" db="EMBL/GenBank/DDBJ databases">
        <title>Flammeovirga sp. SR4, a novel species isolated from seawater.</title>
        <authorList>
            <person name="Wang X."/>
        </authorList>
    </citation>
    <scope>NUCLEOTIDE SEQUENCE [LARGE SCALE GENOMIC DNA]</scope>
    <source>
        <strain evidence="8 9">ATCC 23126</strain>
    </source>
</reference>
<comment type="caution">
    <text evidence="8">The sequence shown here is derived from an EMBL/GenBank/DDBJ whole genome shotgun (WGS) entry which is preliminary data.</text>
</comment>
<evidence type="ECO:0000256" key="2">
    <source>
        <dbReference type="ARBA" id="ARBA00022649"/>
    </source>
</evidence>
<dbReference type="Gene3D" id="3.30.920.30">
    <property type="entry name" value="Hypothetical protein"/>
    <property type="match status" value="1"/>
</dbReference>
<sequence>MKVKEFVKLAENVGWTFDRQKGSHMIYTKDGAARPLVIPNHGLGKEIPKALENRLKKQAGITK</sequence>
<dbReference type="Proteomes" id="UP000576082">
    <property type="component" value="Unassembled WGS sequence"/>
</dbReference>
<comment type="similarity">
    <text evidence="1">Belongs to the HicA mRNA interferase family.</text>
</comment>
<dbReference type="SUPFAM" id="SSF54786">
    <property type="entry name" value="YcfA/nrd intein domain"/>
    <property type="match status" value="1"/>
</dbReference>
<dbReference type="GO" id="GO:0016787">
    <property type="term" value="F:hydrolase activity"/>
    <property type="evidence" value="ECO:0007669"/>
    <property type="project" value="UniProtKB-KW"/>
</dbReference>
<dbReference type="GO" id="GO:0004519">
    <property type="term" value="F:endonuclease activity"/>
    <property type="evidence" value="ECO:0007669"/>
    <property type="project" value="UniProtKB-KW"/>
</dbReference>
<dbReference type="AlphaFoldDB" id="A0A7X9RZJ5"/>
<name>A0A7X9RZJ5_9BACT</name>
<dbReference type="InterPro" id="IPR038570">
    <property type="entry name" value="HicA_sf"/>
</dbReference>
<evidence type="ECO:0000256" key="7">
    <source>
        <dbReference type="ARBA" id="ARBA00023016"/>
    </source>
</evidence>
<dbReference type="Pfam" id="PF07927">
    <property type="entry name" value="HicA_toxin"/>
    <property type="match status" value="1"/>
</dbReference>
<evidence type="ECO:0000256" key="4">
    <source>
        <dbReference type="ARBA" id="ARBA00022759"/>
    </source>
</evidence>